<dbReference type="CDD" id="cd16343">
    <property type="entry name" value="LMWPTP"/>
    <property type="match status" value="1"/>
</dbReference>
<dbReference type="EMBL" id="JBEGDP010000017">
    <property type="protein sequence ID" value="MEQ7848447.1"/>
    <property type="molecule type" value="Genomic_DNA"/>
</dbReference>
<dbReference type="Proteomes" id="UP001482520">
    <property type="component" value="Unassembled WGS sequence"/>
</dbReference>
<keyword evidence="3 6" id="KW-0378">Hydrolase</keyword>
<evidence type="ECO:0000256" key="2">
    <source>
        <dbReference type="ARBA" id="ARBA00013064"/>
    </source>
</evidence>
<dbReference type="SUPFAM" id="SSF52788">
    <property type="entry name" value="Phosphotyrosine protein phosphatases I"/>
    <property type="match status" value="1"/>
</dbReference>
<evidence type="ECO:0000313" key="6">
    <source>
        <dbReference type="EMBL" id="MEQ7848447.1"/>
    </source>
</evidence>
<evidence type="ECO:0000256" key="4">
    <source>
        <dbReference type="ARBA" id="ARBA00022912"/>
    </source>
</evidence>
<proteinExistence type="inferred from homology"/>
<dbReference type="EC" id="3.1.3.48" evidence="2"/>
<dbReference type="SMART" id="SM00226">
    <property type="entry name" value="LMWPc"/>
    <property type="match status" value="1"/>
</dbReference>
<dbReference type="GO" id="GO:0004725">
    <property type="term" value="F:protein tyrosine phosphatase activity"/>
    <property type="evidence" value="ECO:0007669"/>
    <property type="project" value="UniProtKB-EC"/>
</dbReference>
<evidence type="ECO:0000256" key="1">
    <source>
        <dbReference type="ARBA" id="ARBA00011063"/>
    </source>
</evidence>
<feature type="domain" description="Phosphotyrosine protein phosphatase I" evidence="5">
    <location>
        <begin position="18"/>
        <end position="167"/>
    </location>
</feature>
<dbReference type="RefSeq" id="WP_228942644.1">
    <property type="nucleotide sequence ID" value="NZ_BAAAMM010000013.1"/>
</dbReference>
<protein>
    <recommendedName>
        <fullName evidence="2">protein-tyrosine-phosphatase</fullName>
        <ecNumber evidence="2">3.1.3.48</ecNumber>
    </recommendedName>
</protein>
<gene>
    <name evidence="6" type="ORF">V6R90_14275</name>
</gene>
<dbReference type="Pfam" id="PF01451">
    <property type="entry name" value="LMWPc"/>
    <property type="match status" value="1"/>
</dbReference>
<dbReference type="InterPro" id="IPR023485">
    <property type="entry name" value="Ptyr_pPase"/>
</dbReference>
<dbReference type="InterPro" id="IPR036196">
    <property type="entry name" value="Ptyr_pPase_sf"/>
</dbReference>
<dbReference type="PRINTS" id="PR00719">
    <property type="entry name" value="LMWPTPASE"/>
</dbReference>
<accession>A0ABV1P0Z3</accession>
<keyword evidence="7" id="KW-1185">Reference proteome</keyword>
<comment type="similarity">
    <text evidence="1">Belongs to the low molecular weight phosphotyrosine protein phosphatase family.</text>
</comment>
<evidence type="ECO:0000259" key="5">
    <source>
        <dbReference type="SMART" id="SM00226"/>
    </source>
</evidence>
<evidence type="ECO:0000256" key="3">
    <source>
        <dbReference type="ARBA" id="ARBA00022801"/>
    </source>
</evidence>
<name>A0ABV1P0Z3_9ACTN</name>
<keyword evidence="4" id="KW-0904">Protein phosphatase</keyword>
<dbReference type="Gene3D" id="3.40.50.2300">
    <property type="match status" value="1"/>
</dbReference>
<evidence type="ECO:0000313" key="7">
    <source>
        <dbReference type="Proteomes" id="UP001482520"/>
    </source>
</evidence>
<dbReference type="InterPro" id="IPR050438">
    <property type="entry name" value="LMW_PTPase"/>
</dbReference>
<dbReference type="PANTHER" id="PTHR11717:SF7">
    <property type="entry name" value="LOW MOLECULAR WEIGHT PHOSPHOTYROSINE PROTEIN PHOSPHATASE"/>
    <property type="match status" value="1"/>
</dbReference>
<reference evidence="6 7" key="1">
    <citation type="submission" date="2024-02" db="EMBL/GenBank/DDBJ databases">
        <title>Full genome sequence of Nocardioides kribbensis.</title>
        <authorList>
            <person name="Poletto B.L."/>
            <person name="Silva G."/>
            <person name="Galante D."/>
            <person name="Campos K.R."/>
            <person name="Santos M.B.N."/>
            <person name="Sacchi C.T."/>
        </authorList>
    </citation>
    <scope>NUCLEOTIDE SEQUENCE [LARGE SCALE GENOMIC DNA]</scope>
    <source>
        <strain evidence="6 7">O4R</strain>
    </source>
</reference>
<dbReference type="PANTHER" id="PTHR11717">
    <property type="entry name" value="LOW MOLECULAR WEIGHT PROTEIN TYROSINE PHOSPHATASE"/>
    <property type="match status" value="1"/>
</dbReference>
<organism evidence="6 7">
    <name type="scientific">Nocardioides kribbensis</name>
    <dbReference type="NCBI Taxonomy" id="305517"/>
    <lineage>
        <taxon>Bacteria</taxon>
        <taxon>Bacillati</taxon>
        <taxon>Actinomycetota</taxon>
        <taxon>Actinomycetes</taxon>
        <taxon>Propionibacteriales</taxon>
        <taxon>Nocardioidaceae</taxon>
        <taxon>Nocardioides</taxon>
    </lineage>
</organism>
<comment type="caution">
    <text evidence="6">The sequence shown here is derived from an EMBL/GenBank/DDBJ whole genome shotgun (WGS) entry which is preliminary data.</text>
</comment>
<sequence length="179" mass="18955">MSPALPPALPPARTPGAYSVALVCLGNICRSPMADVVLAQRVDDAGLAARVTVASSGTGGWHVGQPMDLRAASSLLAEGYDPSPHRARQFDAGWLERHDLVLAMDSQNLADIGGRSERVRLYRDFDPVPVGDDGPDREVPDPYYGGDAGFEEVLAMVERTSVALVAALQRDPALAPGPR</sequence>
<dbReference type="InterPro" id="IPR017867">
    <property type="entry name" value="Tyr_phospatase_low_mol_wt"/>
</dbReference>